<evidence type="ECO:0000313" key="2">
    <source>
        <dbReference type="EMBL" id="KAK2090540.1"/>
    </source>
</evidence>
<dbReference type="Pfam" id="PF04152">
    <property type="entry name" value="Mre11_DNA_bind"/>
    <property type="match status" value="1"/>
</dbReference>
<dbReference type="InterPro" id="IPR007281">
    <property type="entry name" value="Mre11_DNA-bd"/>
</dbReference>
<dbReference type="Proteomes" id="UP001266305">
    <property type="component" value="Unassembled WGS sequence"/>
</dbReference>
<organism evidence="2 3">
    <name type="scientific">Saguinus oedipus</name>
    <name type="common">Cotton-top tamarin</name>
    <name type="synonym">Oedipomidas oedipus</name>
    <dbReference type="NCBI Taxonomy" id="9490"/>
    <lineage>
        <taxon>Eukaryota</taxon>
        <taxon>Metazoa</taxon>
        <taxon>Chordata</taxon>
        <taxon>Craniata</taxon>
        <taxon>Vertebrata</taxon>
        <taxon>Euteleostomi</taxon>
        <taxon>Mammalia</taxon>
        <taxon>Eutheria</taxon>
        <taxon>Euarchontoglires</taxon>
        <taxon>Primates</taxon>
        <taxon>Haplorrhini</taxon>
        <taxon>Platyrrhini</taxon>
        <taxon>Cebidae</taxon>
        <taxon>Callitrichinae</taxon>
        <taxon>Saguinus</taxon>
    </lineage>
</organism>
<protein>
    <submittedName>
        <fullName evidence="2">Meiotic recombination</fullName>
    </submittedName>
</protein>
<proteinExistence type="predicted"/>
<keyword evidence="3" id="KW-1185">Reference proteome</keyword>
<reference evidence="2 3" key="1">
    <citation type="submission" date="2023-05" db="EMBL/GenBank/DDBJ databases">
        <title>B98-5 Cell Line De Novo Hybrid Assembly: An Optical Mapping Approach.</title>
        <authorList>
            <person name="Kananen K."/>
            <person name="Auerbach J.A."/>
            <person name="Kautto E."/>
            <person name="Blachly J.S."/>
        </authorList>
    </citation>
    <scope>NUCLEOTIDE SEQUENCE [LARGE SCALE GENOMIC DNA]</scope>
    <source>
        <strain evidence="2">B95-8</strain>
        <tissue evidence="2">Cell line</tissue>
    </source>
</reference>
<name>A0ABQ9U195_SAGOE</name>
<gene>
    <name evidence="2" type="primary">MRE11_5</name>
    <name evidence="2" type="ORF">P7K49_031797</name>
</gene>
<sequence length="99" mass="11433">MLNRNVCIIITSQKTLFYDCIENNKKKTGEETKFGKLITKTSSEGTTLKVEDLVKQYFQTTERNVQSSLLTERGMGEAVQEFVDKEKKDAIEDIMKYQL</sequence>
<accession>A0ABQ9U195</accession>
<feature type="domain" description="Mre11 DNA-binding" evidence="1">
    <location>
        <begin position="24"/>
        <end position="82"/>
    </location>
</feature>
<evidence type="ECO:0000313" key="3">
    <source>
        <dbReference type="Proteomes" id="UP001266305"/>
    </source>
</evidence>
<dbReference type="EMBL" id="JASSZA010000017">
    <property type="protein sequence ID" value="KAK2090540.1"/>
    <property type="molecule type" value="Genomic_DNA"/>
</dbReference>
<evidence type="ECO:0000259" key="1">
    <source>
        <dbReference type="Pfam" id="PF04152"/>
    </source>
</evidence>
<comment type="caution">
    <text evidence="2">The sequence shown here is derived from an EMBL/GenBank/DDBJ whole genome shotgun (WGS) entry which is preliminary data.</text>
</comment>